<keyword evidence="2" id="KW-1185">Reference proteome</keyword>
<evidence type="ECO:0000313" key="2">
    <source>
        <dbReference type="Proteomes" id="UP000054537"/>
    </source>
</evidence>
<dbReference type="RefSeq" id="WP_043524490.1">
    <property type="nucleotide sequence ID" value="NZ_BAABKU010000016.1"/>
</dbReference>
<dbReference type="Proteomes" id="UP000054537">
    <property type="component" value="Unassembled WGS sequence"/>
</dbReference>
<evidence type="ECO:0008006" key="3">
    <source>
        <dbReference type="Google" id="ProtNLM"/>
    </source>
</evidence>
<evidence type="ECO:0000313" key="1">
    <source>
        <dbReference type="EMBL" id="KHD77233.1"/>
    </source>
</evidence>
<dbReference type="OrthoDB" id="3343876at2"/>
<name>A0A0A6UQC0_ACTUT</name>
<dbReference type="SUPFAM" id="SSF69304">
    <property type="entry name" value="Tricorn protease N-terminal domain"/>
    <property type="match status" value="1"/>
</dbReference>
<reference evidence="1 2" key="1">
    <citation type="submission" date="2014-10" db="EMBL/GenBank/DDBJ databases">
        <title>Draft genome sequence of Actinoplanes utahensis NRRL 12052.</title>
        <authorList>
            <person name="Velasco-Bucheli B."/>
            <person name="del Cerro C."/>
            <person name="Hormigo D."/>
            <person name="Garcia J.L."/>
            <person name="Acebal C."/>
            <person name="Arroyo M."/>
            <person name="de la Mata I."/>
        </authorList>
    </citation>
    <scope>NUCLEOTIDE SEQUENCE [LARGE SCALE GENOMIC DNA]</scope>
    <source>
        <strain evidence="1 2">NRRL 12052</strain>
    </source>
</reference>
<dbReference type="AlphaFoldDB" id="A0A0A6UQC0"/>
<gene>
    <name evidence="1" type="ORF">MB27_12425</name>
</gene>
<proteinExistence type="predicted"/>
<organism evidence="1 2">
    <name type="scientific">Actinoplanes utahensis</name>
    <dbReference type="NCBI Taxonomy" id="1869"/>
    <lineage>
        <taxon>Bacteria</taxon>
        <taxon>Bacillati</taxon>
        <taxon>Actinomycetota</taxon>
        <taxon>Actinomycetes</taxon>
        <taxon>Micromonosporales</taxon>
        <taxon>Micromonosporaceae</taxon>
        <taxon>Actinoplanes</taxon>
    </lineage>
</organism>
<dbReference type="EMBL" id="JRTT01000012">
    <property type="protein sequence ID" value="KHD77233.1"/>
    <property type="molecule type" value="Genomic_DNA"/>
</dbReference>
<protein>
    <recommendedName>
        <fullName evidence="3">Lipoprotein LpqB beta-propeller domain-containing protein</fullName>
    </recommendedName>
</protein>
<accession>A0A0A6UQC0</accession>
<sequence length="368" mass="38701">MTATSQARGLALVSLAVAFAATGALVIGGGPAESEPATPGGRVTAAAAWPAARVSTIDDLPLRPLLFLDTATVVGTAPSEDDRFLRLLLRAAAGEPRELRRMATAGSPRFENLTAAGDDVVWTEFADGRPPEIWAASIGAGGPARRLTADTGAVLFHGSEYDLVHHDGRVYWTTAPEDGAASTEIRSVSLRGGPVRVDRLPGEWTMAAWPWLDDGASGGAGATLLRNMSTGREITVPTTAGEFAACSPTWCRVMVTGDDGLSRIDLMRPDGSDRIDLMRPDGSERRRIAGGTARTAVPDVAVLDRFEILAGPGPRSGTAALLVHDIRTGETLELDAAANDTQSRGGLVWWYSTSTGAARWHVVDLRTA</sequence>
<dbReference type="eggNOG" id="ENOG503410I">
    <property type="taxonomic scope" value="Bacteria"/>
</dbReference>
<dbReference type="STRING" id="1869.MB27_12425"/>
<comment type="caution">
    <text evidence="1">The sequence shown here is derived from an EMBL/GenBank/DDBJ whole genome shotgun (WGS) entry which is preliminary data.</text>
</comment>